<organism evidence="2 3">
    <name type="scientific">Fistulina hepatica ATCC 64428</name>
    <dbReference type="NCBI Taxonomy" id="1128425"/>
    <lineage>
        <taxon>Eukaryota</taxon>
        <taxon>Fungi</taxon>
        <taxon>Dikarya</taxon>
        <taxon>Basidiomycota</taxon>
        <taxon>Agaricomycotina</taxon>
        <taxon>Agaricomycetes</taxon>
        <taxon>Agaricomycetidae</taxon>
        <taxon>Agaricales</taxon>
        <taxon>Fistulinaceae</taxon>
        <taxon>Fistulina</taxon>
    </lineage>
</organism>
<evidence type="ECO:0000256" key="1">
    <source>
        <dbReference type="SAM" id="MobiDB-lite"/>
    </source>
</evidence>
<dbReference type="EMBL" id="KN881914">
    <property type="protein sequence ID" value="KIY47837.1"/>
    <property type="molecule type" value="Genomic_DNA"/>
</dbReference>
<sequence length="234" mass="26481">VDPESIVSKTINSLQLSPTHPCFTFHFTDGSTFQILVQGYNPDTARRGVPSYLEMDPHLSDMLVDGAVPQLVGHTIEAARFITLQDRAFRYKAPPAAPSGLSPRRHNSWRDTEEEWIKDHLAFAFKVSGKWHCVWSMLEEQCVGEYANCVGNLGKCIFRDYDNVYLQERPPRSPQKSRFPRSPQKARDLSQSPKKARDYSRSSRKLQSPTKSYFPRASGAGSDSASWRSSPKKS</sequence>
<dbReference type="Proteomes" id="UP000054144">
    <property type="component" value="Unassembled WGS sequence"/>
</dbReference>
<dbReference type="AlphaFoldDB" id="A0A0D7AA31"/>
<name>A0A0D7AA31_9AGAR</name>
<accession>A0A0D7AA31</accession>
<feature type="region of interest" description="Disordered" evidence="1">
    <location>
        <begin position="168"/>
        <end position="234"/>
    </location>
</feature>
<feature type="non-terminal residue" evidence="2">
    <location>
        <position position="1"/>
    </location>
</feature>
<reference evidence="2 3" key="1">
    <citation type="journal article" date="2015" name="Fungal Genet. Biol.">
        <title>Evolution of novel wood decay mechanisms in Agaricales revealed by the genome sequences of Fistulina hepatica and Cylindrobasidium torrendii.</title>
        <authorList>
            <person name="Floudas D."/>
            <person name="Held B.W."/>
            <person name="Riley R."/>
            <person name="Nagy L.G."/>
            <person name="Koehler G."/>
            <person name="Ransdell A.S."/>
            <person name="Younus H."/>
            <person name="Chow J."/>
            <person name="Chiniquy J."/>
            <person name="Lipzen A."/>
            <person name="Tritt A."/>
            <person name="Sun H."/>
            <person name="Haridas S."/>
            <person name="LaButti K."/>
            <person name="Ohm R.A."/>
            <person name="Kues U."/>
            <person name="Blanchette R.A."/>
            <person name="Grigoriev I.V."/>
            <person name="Minto R.E."/>
            <person name="Hibbett D.S."/>
        </authorList>
    </citation>
    <scope>NUCLEOTIDE SEQUENCE [LARGE SCALE GENOMIC DNA]</scope>
    <source>
        <strain evidence="2 3">ATCC 64428</strain>
    </source>
</reference>
<protein>
    <submittedName>
        <fullName evidence="2">Uncharacterized protein</fullName>
    </submittedName>
</protein>
<feature type="compositionally biased region" description="Polar residues" evidence="1">
    <location>
        <begin position="221"/>
        <end position="234"/>
    </location>
</feature>
<proteinExistence type="predicted"/>
<evidence type="ECO:0000313" key="3">
    <source>
        <dbReference type="Proteomes" id="UP000054144"/>
    </source>
</evidence>
<keyword evidence="3" id="KW-1185">Reference proteome</keyword>
<dbReference type="OrthoDB" id="3197787at2759"/>
<gene>
    <name evidence="2" type="ORF">FISHEDRAFT_44344</name>
</gene>
<evidence type="ECO:0000313" key="2">
    <source>
        <dbReference type="EMBL" id="KIY47837.1"/>
    </source>
</evidence>